<evidence type="ECO:0008006" key="5">
    <source>
        <dbReference type="Google" id="ProtNLM"/>
    </source>
</evidence>
<feature type="chain" id="PRO_5047251626" description="Lipoprotein" evidence="2">
    <location>
        <begin position="19"/>
        <end position="67"/>
    </location>
</feature>
<evidence type="ECO:0000313" key="3">
    <source>
        <dbReference type="EMBL" id="MBP3958207.1"/>
    </source>
</evidence>
<protein>
    <recommendedName>
        <fullName evidence="5">Lipoprotein</fullName>
    </recommendedName>
</protein>
<dbReference type="PROSITE" id="PS51257">
    <property type="entry name" value="PROKAR_LIPOPROTEIN"/>
    <property type="match status" value="1"/>
</dbReference>
<comment type="caution">
    <text evidence="3">The sequence shown here is derived from an EMBL/GenBank/DDBJ whole genome shotgun (WGS) entry which is preliminary data.</text>
</comment>
<dbReference type="RefSeq" id="WP_210657973.1">
    <property type="nucleotide sequence ID" value="NZ_JAGKQQ010000001.1"/>
</dbReference>
<feature type="signal peptide" evidence="2">
    <location>
        <begin position="1"/>
        <end position="18"/>
    </location>
</feature>
<feature type="region of interest" description="Disordered" evidence="1">
    <location>
        <begin position="22"/>
        <end position="67"/>
    </location>
</feature>
<evidence type="ECO:0000256" key="1">
    <source>
        <dbReference type="SAM" id="MobiDB-lite"/>
    </source>
</evidence>
<organism evidence="3 4">
    <name type="scientific">Gemmata palustris</name>
    <dbReference type="NCBI Taxonomy" id="2822762"/>
    <lineage>
        <taxon>Bacteria</taxon>
        <taxon>Pseudomonadati</taxon>
        <taxon>Planctomycetota</taxon>
        <taxon>Planctomycetia</taxon>
        <taxon>Gemmatales</taxon>
        <taxon>Gemmataceae</taxon>
        <taxon>Gemmata</taxon>
    </lineage>
</organism>
<evidence type="ECO:0000313" key="4">
    <source>
        <dbReference type="Proteomes" id="UP000676565"/>
    </source>
</evidence>
<evidence type="ECO:0000256" key="2">
    <source>
        <dbReference type="SAM" id="SignalP"/>
    </source>
</evidence>
<gene>
    <name evidence="3" type="ORF">J8F10_23405</name>
</gene>
<name>A0ABS5BWT6_9BACT</name>
<dbReference type="Proteomes" id="UP000676565">
    <property type="component" value="Unassembled WGS sequence"/>
</dbReference>
<feature type="compositionally biased region" description="Pro residues" evidence="1">
    <location>
        <begin position="57"/>
        <end position="67"/>
    </location>
</feature>
<reference evidence="3 4" key="1">
    <citation type="submission" date="2021-04" db="EMBL/GenBank/DDBJ databases">
        <authorList>
            <person name="Ivanova A."/>
        </authorList>
    </citation>
    <scope>NUCLEOTIDE SEQUENCE [LARGE SCALE GENOMIC DNA]</scope>
    <source>
        <strain evidence="3 4">G18</strain>
    </source>
</reference>
<accession>A0ABS5BWT6</accession>
<sequence length="67" mass="6674">MKYSRVLKVCCLVATVLAAAQGCGKSDKAEPPKQFIPPPGPDMKPQAGGAGTGGPATPAPPPPPPPK</sequence>
<keyword evidence="2" id="KW-0732">Signal</keyword>
<dbReference type="EMBL" id="JAGKQQ010000001">
    <property type="protein sequence ID" value="MBP3958207.1"/>
    <property type="molecule type" value="Genomic_DNA"/>
</dbReference>
<proteinExistence type="predicted"/>
<keyword evidence="4" id="KW-1185">Reference proteome</keyword>